<keyword evidence="1" id="KW-0472">Membrane</keyword>
<feature type="transmembrane region" description="Helical" evidence="1">
    <location>
        <begin position="75"/>
        <end position="100"/>
    </location>
</feature>
<reference evidence="2" key="1">
    <citation type="submission" date="2016-05" db="EMBL/GenBank/DDBJ databases">
        <title>Microbial consortia oxidize butane by reversing methanogenesis.</title>
        <authorList>
            <person name="Laso-Perez R."/>
            <person name="Richter M."/>
            <person name="Wegener G."/>
            <person name="Musat F."/>
        </authorList>
    </citation>
    <scope>NUCLEOTIDE SEQUENCE [LARGE SCALE GENOMIC DNA]</scope>
    <source>
        <strain evidence="2">BOX2</strain>
    </source>
</reference>
<dbReference type="EMBL" id="LYOS01000003">
    <property type="protein sequence ID" value="OFV67822.1"/>
    <property type="molecule type" value="Genomic_DNA"/>
</dbReference>
<feature type="transmembrane region" description="Helical" evidence="1">
    <location>
        <begin position="6"/>
        <end position="24"/>
    </location>
</feature>
<feature type="transmembrane region" description="Helical" evidence="1">
    <location>
        <begin position="107"/>
        <end position="127"/>
    </location>
</feature>
<feature type="transmembrane region" description="Helical" evidence="1">
    <location>
        <begin position="36"/>
        <end position="63"/>
    </location>
</feature>
<keyword evidence="3" id="KW-1185">Reference proteome</keyword>
<protein>
    <submittedName>
        <fullName evidence="2">Uncharacterized protein</fullName>
    </submittedName>
</protein>
<dbReference type="AlphaFoldDB" id="A0A1F2PA43"/>
<accession>A0A1F2PA43</accession>
<dbReference type="Proteomes" id="UP000186940">
    <property type="component" value="Unassembled WGS sequence"/>
</dbReference>
<name>A0A1F2PA43_9EURY</name>
<feature type="transmembrane region" description="Helical" evidence="1">
    <location>
        <begin position="147"/>
        <end position="171"/>
    </location>
</feature>
<evidence type="ECO:0000256" key="1">
    <source>
        <dbReference type="SAM" id="Phobius"/>
    </source>
</evidence>
<proteinExistence type="predicted"/>
<feature type="transmembrane region" description="Helical" evidence="1">
    <location>
        <begin position="183"/>
        <end position="204"/>
    </location>
</feature>
<sequence>MIEGVLIHALVCFEVTLVSFWLAMKMFVKHDPGDQRYLISISFGLFWMLFGISYLCISLYLLSAAYHGADWASATFLYCGFSSFALITAPLAFFIVQILIGNRKISLPASLAFMMIGLIYIILLFRYGVEVSDPGYWSVNFRMHHLLVLMFVYAIYIPAVAMIMALIPFIALKMIPALTKYKIAMSLISLSIVYGFTLLAILHLGDLDGLLFDIMILIGTLVAYVGYFPPECLVEWFRLKDPAIPEFENQQDWGCDEL</sequence>
<dbReference type="STRING" id="1838285.SCAL_001197"/>
<organism evidence="2 3">
    <name type="scientific">Candidatus Syntropharchaeum caldarium</name>
    <dbReference type="NCBI Taxonomy" id="1838285"/>
    <lineage>
        <taxon>Archaea</taxon>
        <taxon>Methanobacteriati</taxon>
        <taxon>Methanobacteriota</taxon>
        <taxon>Stenosarchaea group</taxon>
        <taxon>Methanomicrobia</taxon>
        <taxon>Methanosarcinales</taxon>
        <taxon>ANME-2 cluster</taxon>
        <taxon>Candidatus Syntropharchaeum</taxon>
    </lineage>
</organism>
<keyword evidence="1" id="KW-1133">Transmembrane helix</keyword>
<evidence type="ECO:0000313" key="2">
    <source>
        <dbReference type="EMBL" id="OFV67822.1"/>
    </source>
</evidence>
<evidence type="ECO:0000313" key="3">
    <source>
        <dbReference type="Proteomes" id="UP000186940"/>
    </source>
</evidence>
<comment type="caution">
    <text evidence="2">The sequence shown here is derived from an EMBL/GenBank/DDBJ whole genome shotgun (WGS) entry which is preliminary data.</text>
</comment>
<gene>
    <name evidence="2" type="ORF">SCAL_001197</name>
</gene>
<feature type="transmembrane region" description="Helical" evidence="1">
    <location>
        <begin position="210"/>
        <end position="228"/>
    </location>
</feature>
<keyword evidence="1" id="KW-0812">Transmembrane</keyword>